<accession>A0A9W8ZR36</accession>
<dbReference type="AlphaFoldDB" id="A0A9W8ZR36"/>
<sequence length="67" mass="7820">MQYAFMKTEEILRDKSSAEDFVYDDIFCGSDFLDLAERVKLTLHDIMVSLSVDGAQLYQNKQSDTWF</sequence>
<reference evidence="1" key="2">
    <citation type="journal article" date="2023" name="Proc. Natl. Acad. Sci. U.S.A.">
        <title>A global phylogenomic analysis of the shiitake genus Lentinula.</title>
        <authorList>
            <person name="Sierra-Patev S."/>
            <person name="Min B."/>
            <person name="Naranjo-Ortiz M."/>
            <person name="Looney B."/>
            <person name="Konkel Z."/>
            <person name="Slot J.C."/>
            <person name="Sakamoto Y."/>
            <person name="Steenwyk J.L."/>
            <person name="Rokas A."/>
            <person name="Carro J."/>
            <person name="Camarero S."/>
            <person name="Ferreira P."/>
            <person name="Molpeceres G."/>
            <person name="Ruiz-Duenas F.J."/>
            <person name="Serrano A."/>
            <person name="Henrissat B."/>
            <person name="Drula E."/>
            <person name="Hughes K.W."/>
            <person name="Mata J.L."/>
            <person name="Ishikawa N.K."/>
            <person name="Vargas-Isla R."/>
            <person name="Ushijima S."/>
            <person name="Smith C.A."/>
            <person name="Donoghue J."/>
            <person name="Ahrendt S."/>
            <person name="Andreopoulos W."/>
            <person name="He G."/>
            <person name="LaButti K."/>
            <person name="Lipzen A."/>
            <person name="Ng V."/>
            <person name="Riley R."/>
            <person name="Sandor L."/>
            <person name="Barry K."/>
            <person name="Martinez A.T."/>
            <person name="Xiao Y."/>
            <person name="Gibbons J.G."/>
            <person name="Terashima K."/>
            <person name="Grigoriev I.V."/>
            <person name="Hibbett D."/>
        </authorList>
    </citation>
    <scope>NUCLEOTIDE SEQUENCE</scope>
    <source>
        <strain evidence="1">Sp2 HRB7682 ss15</strain>
    </source>
</reference>
<dbReference type="Proteomes" id="UP001150238">
    <property type="component" value="Unassembled WGS sequence"/>
</dbReference>
<reference evidence="1" key="1">
    <citation type="submission" date="2022-08" db="EMBL/GenBank/DDBJ databases">
        <authorList>
            <consortium name="DOE Joint Genome Institute"/>
            <person name="Min B."/>
            <person name="Riley R."/>
            <person name="Sierra-Patev S."/>
            <person name="Naranjo-Ortiz M."/>
            <person name="Looney B."/>
            <person name="Konkel Z."/>
            <person name="Slot J.C."/>
            <person name="Sakamoto Y."/>
            <person name="Steenwyk J.L."/>
            <person name="Rokas A."/>
            <person name="Carro J."/>
            <person name="Camarero S."/>
            <person name="Ferreira P."/>
            <person name="Molpeceres G."/>
            <person name="Ruiz-Duenas F.J."/>
            <person name="Serrano A."/>
            <person name="Henrissat B."/>
            <person name="Drula E."/>
            <person name="Hughes K.W."/>
            <person name="Mata J.L."/>
            <person name="Ishikawa N.K."/>
            <person name="Vargas-Isla R."/>
            <person name="Ushijima S."/>
            <person name="Smith C.A."/>
            <person name="Ahrendt S."/>
            <person name="Andreopoulos W."/>
            <person name="He G."/>
            <person name="Labutti K."/>
            <person name="Lipzen A."/>
            <person name="Ng V."/>
            <person name="Sandor L."/>
            <person name="Barry K."/>
            <person name="Martinez A.T."/>
            <person name="Xiao Y."/>
            <person name="Gibbons J.G."/>
            <person name="Terashima K."/>
            <person name="Hibbett D.S."/>
            <person name="Grigoriev I.V."/>
        </authorList>
    </citation>
    <scope>NUCLEOTIDE SEQUENCE</scope>
    <source>
        <strain evidence="1">Sp2 HRB7682 ss15</strain>
    </source>
</reference>
<comment type="caution">
    <text evidence="1">The sequence shown here is derived from an EMBL/GenBank/DDBJ whole genome shotgun (WGS) entry which is preliminary data.</text>
</comment>
<dbReference type="EMBL" id="JANVFS010000058">
    <property type="protein sequence ID" value="KAJ4464533.1"/>
    <property type="molecule type" value="Genomic_DNA"/>
</dbReference>
<evidence type="ECO:0000313" key="2">
    <source>
        <dbReference type="Proteomes" id="UP001150238"/>
    </source>
</evidence>
<gene>
    <name evidence="1" type="ORF">C8J55DRAFT_380426</name>
</gene>
<name>A0A9W8ZR36_9AGAR</name>
<evidence type="ECO:0000313" key="1">
    <source>
        <dbReference type="EMBL" id="KAJ4464533.1"/>
    </source>
</evidence>
<protein>
    <submittedName>
        <fullName evidence="1">Uncharacterized protein</fullName>
    </submittedName>
</protein>
<feature type="non-terminal residue" evidence="1">
    <location>
        <position position="67"/>
    </location>
</feature>
<organism evidence="1 2">
    <name type="scientific">Lentinula lateritia</name>
    <dbReference type="NCBI Taxonomy" id="40482"/>
    <lineage>
        <taxon>Eukaryota</taxon>
        <taxon>Fungi</taxon>
        <taxon>Dikarya</taxon>
        <taxon>Basidiomycota</taxon>
        <taxon>Agaricomycotina</taxon>
        <taxon>Agaricomycetes</taxon>
        <taxon>Agaricomycetidae</taxon>
        <taxon>Agaricales</taxon>
        <taxon>Marasmiineae</taxon>
        <taxon>Omphalotaceae</taxon>
        <taxon>Lentinula</taxon>
    </lineage>
</organism>
<proteinExistence type="predicted"/>